<feature type="compositionally biased region" description="Low complexity" evidence="1">
    <location>
        <begin position="18"/>
        <end position="30"/>
    </location>
</feature>
<sequence>MPIAFPRQPPPPHHSHSHTSTSSLHSYPSSIDDDSDASSSEASDDTEAEMQAMIQEEWEESLRQMEVVLSIIIIPTFAKWYGRKFAYFAFARYQQIGSFSRTFFGL</sequence>
<dbReference type="Proteomes" id="UP000322225">
    <property type="component" value="Chromosome 11"/>
</dbReference>
<dbReference type="RefSeq" id="XP_031860551.1">
    <property type="nucleotide sequence ID" value="XM_032005039.1"/>
</dbReference>
<dbReference type="EMBL" id="CP144061">
    <property type="protein sequence ID" value="WWD21577.1"/>
    <property type="molecule type" value="Genomic_DNA"/>
</dbReference>
<dbReference type="PANTHER" id="PTHR28230">
    <property type="entry name" value="CHROMOSOME 1, WHOLE GENOME SHOTGUN SEQUENCE"/>
    <property type="match status" value="1"/>
</dbReference>
<dbReference type="GO" id="GO:0005741">
    <property type="term" value="C:mitochondrial outer membrane"/>
    <property type="evidence" value="ECO:0007669"/>
    <property type="project" value="TreeGrafter"/>
</dbReference>
<protein>
    <submittedName>
        <fullName evidence="2">Uncharacterized protein</fullName>
    </submittedName>
</protein>
<evidence type="ECO:0000313" key="2">
    <source>
        <dbReference type="EMBL" id="WWD21577.1"/>
    </source>
</evidence>
<dbReference type="GeneID" id="43589180"/>
<dbReference type="InterPro" id="IPR037652">
    <property type="entry name" value="Mim2"/>
</dbReference>
<evidence type="ECO:0000256" key="1">
    <source>
        <dbReference type="SAM" id="MobiDB-lite"/>
    </source>
</evidence>
<dbReference type="AlphaFoldDB" id="A0A5M6BY14"/>
<reference evidence="2" key="1">
    <citation type="submission" date="2017-08" db="EMBL/GenBank/DDBJ databases">
        <authorList>
            <person name="Cuomo C."/>
            <person name="Billmyre B."/>
            <person name="Heitman J."/>
        </authorList>
    </citation>
    <scope>NUCLEOTIDE SEQUENCE</scope>
    <source>
        <strain evidence="2">CBS 12478</strain>
    </source>
</reference>
<accession>A0A5M6BY14</accession>
<feature type="region of interest" description="Disordered" evidence="1">
    <location>
        <begin position="1"/>
        <end position="50"/>
    </location>
</feature>
<reference evidence="2" key="2">
    <citation type="submission" date="2024-01" db="EMBL/GenBank/DDBJ databases">
        <title>Comparative genomics of Cryptococcus and Kwoniella reveals pathogenesis evolution and contrasting modes of karyotype evolution via chromosome fusion or intercentromeric recombination.</title>
        <authorList>
            <person name="Coelho M.A."/>
            <person name="David-Palma M."/>
            <person name="Shea T."/>
            <person name="Bowers K."/>
            <person name="McGinley-Smith S."/>
            <person name="Mohammad A.W."/>
            <person name="Gnirke A."/>
            <person name="Yurkov A.M."/>
            <person name="Nowrousian M."/>
            <person name="Sun S."/>
            <person name="Cuomo C.A."/>
            <person name="Heitman J."/>
        </authorList>
    </citation>
    <scope>NUCLEOTIDE SEQUENCE</scope>
    <source>
        <strain evidence="2">CBS 12478</strain>
    </source>
</reference>
<dbReference type="GO" id="GO:0045040">
    <property type="term" value="P:protein insertion into mitochondrial outer membrane"/>
    <property type="evidence" value="ECO:0007669"/>
    <property type="project" value="InterPro"/>
</dbReference>
<dbReference type="Pfam" id="PF19117">
    <property type="entry name" value="Mim2"/>
    <property type="match status" value="1"/>
</dbReference>
<dbReference type="KEGG" id="ksn:43589180"/>
<feature type="compositionally biased region" description="Acidic residues" evidence="1">
    <location>
        <begin position="31"/>
        <end position="48"/>
    </location>
</feature>
<gene>
    <name evidence="2" type="ORF">CI109_106063</name>
</gene>
<name>A0A5M6BY14_9TREE</name>
<dbReference type="OrthoDB" id="5555533at2759"/>
<organism evidence="2 3">
    <name type="scientific">Kwoniella shandongensis</name>
    <dbReference type="NCBI Taxonomy" id="1734106"/>
    <lineage>
        <taxon>Eukaryota</taxon>
        <taxon>Fungi</taxon>
        <taxon>Dikarya</taxon>
        <taxon>Basidiomycota</taxon>
        <taxon>Agaricomycotina</taxon>
        <taxon>Tremellomycetes</taxon>
        <taxon>Tremellales</taxon>
        <taxon>Cryptococcaceae</taxon>
        <taxon>Kwoniella</taxon>
    </lineage>
</organism>
<dbReference type="PANTHER" id="PTHR28230:SF1">
    <property type="entry name" value="MITOCHONDRIAL IMPORT PROTEIN 2"/>
    <property type="match status" value="1"/>
</dbReference>
<dbReference type="GO" id="GO:0070096">
    <property type="term" value="P:mitochondrial outer membrane translocase complex assembly"/>
    <property type="evidence" value="ECO:0007669"/>
    <property type="project" value="InterPro"/>
</dbReference>
<proteinExistence type="predicted"/>
<keyword evidence="3" id="KW-1185">Reference proteome</keyword>
<evidence type="ECO:0000313" key="3">
    <source>
        <dbReference type="Proteomes" id="UP000322225"/>
    </source>
</evidence>